<evidence type="ECO:0000256" key="1">
    <source>
        <dbReference type="SAM" id="Phobius"/>
    </source>
</evidence>
<sequence>MQIEDKELREAINAGVHSSRFQMFCVAVAGGFLIGAFSKKNNLNRRYSFYMATAFGSLNSFFNSKNFSINEAIIGGSVSVVTLFVTEKILDRFD</sequence>
<comment type="caution">
    <text evidence="2">The sequence shown here is derived from an EMBL/GenBank/DDBJ whole genome shotgun (WGS) entry which is preliminary data.</text>
</comment>
<evidence type="ECO:0000313" key="3">
    <source>
        <dbReference type="Proteomes" id="UP000663879"/>
    </source>
</evidence>
<accession>A0A814DTX3</accession>
<reference evidence="2" key="1">
    <citation type="submission" date="2021-02" db="EMBL/GenBank/DDBJ databases">
        <authorList>
            <person name="Nowell W R."/>
        </authorList>
    </citation>
    <scope>NUCLEOTIDE SEQUENCE</scope>
    <source>
        <strain evidence="2">Ploen Becks lab</strain>
    </source>
</reference>
<keyword evidence="3" id="KW-1185">Reference proteome</keyword>
<name>A0A814DTX3_9BILA</name>
<evidence type="ECO:0000313" key="2">
    <source>
        <dbReference type="EMBL" id="CAF0959013.1"/>
    </source>
</evidence>
<feature type="transmembrane region" description="Helical" evidence="1">
    <location>
        <begin position="20"/>
        <end position="38"/>
    </location>
</feature>
<dbReference type="Proteomes" id="UP000663879">
    <property type="component" value="Unassembled WGS sequence"/>
</dbReference>
<gene>
    <name evidence="2" type="ORF">OXX778_LOCUS14346</name>
</gene>
<dbReference type="AlphaFoldDB" id="A0A814DTX3"/>
<proteinExistence type="predicted"/>
<keyword evidence="1" id="KW-0812">Transmembrane</keyword>
<keyword evidence="1" id="KW-1133">Transmembrane helix</keyword>
<dbReference type="EMBL" id="CAJNOC010002939">
    <property type="protein sequence ID" value="CAF0959013.1"/>
    <property type="molecule type" value="Genomic_DNA"/>
</dbReference>
<keyword evidence="1" id="KW-0472">Membrane</keyword>
<organism evidence="2 3">
    <name type="scientific">Brachionus calyciflorus</name>
    <dbReference type="NCBI Taxonomy" id="104777"/>
    <lineage>
        <taxon>Eukaryota</taxon>
        <taxon>Metazoa</taxon>
        <taxon>Spiralia</taxon>
        <taxon>Gnathifera</taxon>
        <taxon>Rotifera</taxon>
        <taxon>Eurotatoria</taxon>
        <taxon>Monogononta</taxon>
        <taxon>Pseudotrocha</taxon>
        <taxon>Ploima</taxon>
        <taxon>Brachionidae</taxon>
        <taxon>Brachionus</taxon>
    </lineage>
</organism>
<protein>
    <submittedName>
        <fullName evidence="2">Uncharacterized protein</fullName>
    </submittedName>
</protein>